<feature type="transmembrane region" description="Helical" evidence="2">
    <location>
        <begin position="20"/>
        <end position="42"/>
    </location>
</feature>
<evidence type="ECO:0000313" key="5">
    <source>
        <dbReference type="Proteomes" id="UP000016934"/>
    </source>
</evidence>
<dbReference type="OrthoDB" id="3918601at2759"/>
<keyword evidence="2" id="KW-0812">Transmembrane</keyword>
<dbReference type="eggNOG" id="ENOG502SPVV">
    <property type="taxonomic scope" value="Eukaryota"/>
</dbReference>
<dbReference type="AlphaFoldDB" id="M2SNH5"/>
<feature type="compositionally biased region" description="Polar residues" evidence="1">
    <location>
        <begin position="285"/>
        <end position="300"/>
    </location>
</feature>
<organism evidence="4 5">
    <name type="scientific">Cochliobolus sativus (strain ND90Pr / ATCC 201652)</name>
    <name type="common">Common root rot and spot blotch fungus</name>
    <name type="synonym">Bipolaris sorokiniana</name>
    <dbReference type="NCBI Taxonomy" id="665912"/>
    <lineage>
        <taxon>Eukaryota</taxon>
        <taxon>Fungi</taxon>
        <taxon>Dikarya</taxon>
        <taxon>Ascomycota</taxon>
        <taxon>Pezizomycotina</taxon>
        <taxon>Dothideomycetes</taxon>
        <taxon>Pleosporomycetidae</taxon>
        <taxon>Pleosporales</taxon>
        <taxon>Pleosporineae</taxon>
        <taxon>Pleosporaceae</taxon>
        <taxon>Bipolaris</taxon>
    </lineage>
</organism>
<evidence type="ECO:0000256" key="2">
    <source>
        <dbReference type="SAM" id="Phobius"/>
    </source>
</evidence>
<keyword evidence="2" id="KW-1133">Transmembrane helix</keyword>
<dbReference type="EMBL" id="KB445644">
    <property type="protein sequence ID" value="EMD63870.1"/>
    <property type="molecule type" value="Genomic_DNA"/>
</dbReference>
<dbReference type="InterPro" id="IPR049326">
    <property type="entry name" value="Rhodopsin_dom_fungi"/>
</dbReference>
<evidence type="ECO:0000259" key="3">
    <source>
        <dbReference type="Pfam" id="PF20684"/>
    </source>
</evidence>
<dbReference type="GeneID" id="19131309"/>
<feature type="transmembrane region" description="Helical" evidence="2">
    <location>
        <begin position="130"/>
        <end position="153"/>
    </location>
</feature>
<feature type="transmembrane region" description="Helical" evidence="2">
    <location>
        <begin position="248"/>
        <end position="265"/>
    </location>
</feature>
<dbReference type="HOGENOM" id="CLU_036632_1_3_1"/>
<evidence type="ECO:0000256" key="1">
    <source>
        <dbReference type="SAM" id="MobiDB-lite"/>
    </source>
</evidence>
<reference evidence="4 5" key="1">
    <citation type="journal article" date="2012" name="PLoS Pathog.">
        <title>Diverse lifestyles and strategies of plant pathogenesis encoded in the genomes of eighteen Dothideomycetes fungi.</title>
        <authorList>
            <person name="Ohm R.A."/>
            <person name="Feau N."/>
            <person name="Henrissat B."/>
            <person name="Schoch C.L."/>
            <person name="Horwitz B.A."/>
            <person name="Barry K.W."/>
            <person name="Condon B.J."/>
            <person name="Copeland A.C."/>
            <person name="Dhillon B."/>
            <person name="Glaser F."/>
            <person name="Hesse C.N."/>
            <person name="Kosti I."/>
            <person name="LaButti K."/>
            <person name="Lindquist E.A."/>
            <person name="Lucas S."/>
            <person name="Salamov A.A."/>
            <person name="Bradshaw R.E."/>
            <person name="Ciuffetti L."/>
            <person name="Hamelin R.C."/>
            <person name="Kema G.H.J."/>
            <person name="Lawrence C."/>
            <person name="Scott J.A."/>
            <person name="Spatafora J.W."/>
            <person name="Turgeon B.G."/>
            <person name="de Wit P.J.G.M."/>
            <person name="Zhong S."/>
            <person name="Goodwin S.B."/>
            <person name="Grigoriev I.V."/>
        </authorList>
    </citation>
    <scope>NUCLEOTIDE SEQUENCE [LARGE SCALE GENOMIC DNA]</scope>
    <source>
        <strain evidence="5">ND90Pr / ATCC 201652</strain>
    </source>
</reference>
<dbReference type="KEGG" id="bsc:COCSADRAFT_144382"/>
<sequence length="427" mass="47971">MAGDVVPPPYVITANDKRGLIVVTGASVLAFVWCCSLIRVWLRWRLKEWRSDDWWLAAATLLDTVQTGIILHLVTLGLGASQDNIPLPQREQLGKEGFASQLLYIFVILASKLSILFLHLRISPGGSHRIAVWATVALSCIWAVISVVLVSVPCNPTQTILNHNNCNNRWPKWLSIGILDMATEFFIFTLAVLLVHFLHMRRCAKVLVVFAFSARLPVIAIAAIRLYYLRDRIAGSYTFDYLVATQWQMGYAIMSCTITGLGPFLKPFDSEYVESYKHYNHSSSHRSASQHITTSTSASSVLPPRRTMPRRNQDNISESYLMNDMPSRSGSKRTVPDHRRSSSGGELRQSESPLPNAPVMLTADEHFRPTHIYRGHEAEVWVGERSPSFPQEETYTSSGANGAQRPHLVIGKKKEFKIEVDRASRIV</sequence>
<evidence type="ECO:0000313" key="4">
    <source>
        <dbReference type="EMBL" id="EMD63870.1"/>
    </source>
</evidence>
<feature type="region of interest" description="Disordered" evidence="1">
    <location>
        <begin position="284"/>
        <end position="357"/>
    </location>
</feature>
<dbReference type="Proteomes" id="UP000016934">
    <property type="component" value="Unassembled WGS sequence"/>
</dbReference>
<proteinExistence type="predicted"/>
<dbReference type="PANTHER" id="PTHR39614">
    <property type="entry name" value="INTEGRAL MEMBRANE PROTEIN"/>
    <property type="match status" value="1"/>
</dbReference>
<reference evidence="5" key="2">
    <citation type="journal article" date="2013" name="PLoS Genet.">
        <title>Comparative genome structure, secondary metabolite, and effector coding capacity across Cochliobolus pathogens.</title>
        <authorList>
            <person name="Condon B.J."/>
            <person name="Leng Y."/>
            <person name="Wu D."/>
            <person name="Bushley K.E."/>
            <person name="Ohm R.A."/>
            <person name="Otillar R."/>
            <person name="Martin J."/>
            <person name="Schackwitz W."/>
            <person name="Grimwood J."/>
            <person name="MohdZainudin N."/>
            <person name="Xue C."/>
            <person name="Wang R."/>
            <person name="Manning V.A."/>
            <person name="Dhillon B."/>
            <person name="Tu Z.J."/>
            <person name="Steffenson B.J."/>
            <person name="Salamov A."/>
            <person name="Sun H."/>
            <person name="Lowry S."/>
            <person name="LaButti K."/>
            <person name="Han J."/>
            <person name="Copeland A."/>
            <person name="Lindquist E."/>
            <person name="Barry K."/>
            <person name="Schmutz J."/>
            <person name="Baker S.E."/>
            <person name="Ciuffetti L.M."/>
            <person name="Grigoriev I.V."/>
            <person name="Zhong S."/>
            <person name="Turgeon B.G."/>
        </authorList>
    </citation>
    <scope>NUCLEOTIDE SEQUENCE [LARGE SCALE GENOMIC DNA]</scope>
    <source>
        <strain evidence="5">ND90Pr / ATCC 201652</strain>
    </source>
</reference>
<accession>M2SNH5</accession>
<dbReference type="Pfam" id="PF20684">
    <property type="entry name" value="Fung_rhodopsin"/>
    <property type="match status" value="1"/>
</dbReference>
<keyword evidence="5" id="KW-1185">Reference proteome</keyword>
<gene>
    <name evidence="4" type="ORF">COCSADRAFT_144382</name>
</gene>
<feature type="transmembrane region" description="Helical" evidence="2">
    <location>
        <begin position="98"/>
        <end position="118"/>
    </location>
</feature>
<dbReference type="OMA" id="CLAIRVY"/>
<protein>
    <recommendedName>
        <fullName evidence="3">Rhodopsin domain-containing protein</fullName>
    </recommendedName>
</protein>
<feature type="transmembrane region" description="Helical" evidence="2">
    <location>
        <begin position="54"/>
        <end position="78"/>
    </location>
</feature>
<feature type="transmembrane region" description="Helical" evidence="2">
    <location>
        <begin position="173"/>
        <end position="195"/>
    </location>
</feature>
<dbReference type="RefSeq" id="XP_007700859.1">
    <property type="nucleotide sequence ID" value="XM_007702669.1"/>
</dbReference>
<feature type="transmembrane region" description="Helical" evidence="2">
    <location>
        <begin position="207"/>
        <end position="228"/>
    </location>
</feature>
<keyword evidence="2" id="KW-0472">Membrane</keyword>
<feature type="domain" description="Rhodopsin" evidence="3">
    <location>
        <begin position="38"/>
        <end position="249"/>
    </location>
</feature>
<dbReference type="PANTHER" id="PTHR39614:SF2">
    <property type="entry name" value="INTEGRAL MEMBRANE PROTEIN"/>
    <property type="match status" value="1"/>
</dbReference>
<name>M2SNH5_COCSN</name>